<name>A0ACC0NGD8_RHOML</name>
<organism evidence="1 2">
    <name type="scientific">Rhododendron molle</name>
    <name type="common">Chinese azalea</name>
    <name type="synonym">Azalea mollis</name>
    <dbReference type="NCBI Taxonomy" id="49168"/>
    <lineage>
        <taxon>Eukaryota</taxon>
        <taxon>Viridiplantae</taxon>
        <taxon>Streptophyta</taxon>
        <taxon>Embryophyta</taxon>
        <taxon>Tracheophyta</taxon>
        <taxon>Spermatophyta</taxon>
        <taxon>Magnoliopsida</taxon>
        <taxon>eudicotyledons</taxon>
        <taxon>Gunneridae</taxon>
        <taxon>Pentapetalae</taxon>
        <taxon>asterids</taxon>
        <taxon>Ericales</taxon>
        <taxon>Ericaceae</taxon>
        <taxon>Ericoideae</taxon>
        <taxon>Rhodoreae</taxon>
        <taxon>Rhododendron</taxon>
    </lineage>
</organism>
<evidence type="ECO:0000313" key="1">
    <source>
        <dbReference type="EMBL" id="KAI8551653.1"/>
    </source>
</evidence>
<dbReference type="EMBL" id="CM046393">
    <property type="protein sequence ID" value="KAI8551653.1"/>
    <property type="molecule type" value="Genomic_DNA"/>
</dbReference>
<gene>
    <name evidence="1" type="ORF">RHMOL_Rhmol06G0202500</name>
</gene>
<accession>A0ACC0NGD8</accession>
<reference evidence="1" key="1">
    <citation type="submission" date="2022-02" db="EMBL/GenBank/DDBJ databases">
        <title>Plant Genome Project.</title>
        <authorList>
            <person name="Zhang R.-G."/>
        </authorList>
    </citation>
    <scope>NUCLEOTIDE SEQUENCE</scope>
    <source>
        <strain evidence="1">AT1</strain>
    </source>
</reference>
<keyword evidence="2" id="KW-1185">Reference proteome</keyword>
<protein>
    <submittedName>
        <fullName evidence="1">Uncharacterized protein</fullName>
    </submittedName>
</protein>
<proteinExistence type="predicted"/>
<evidence type="ECO:0000313" key="2">
    <source>
        <dbReference type="Proteomes" id="UP001062846"/>
    </source>
</evidence>
<sequence>MLIQSRFDSSGVSHISALEGRASADSTNVARHFLWSGVLFSVRVGFRLIFLFGLLVFFFFFCVSRFLPICGASLTPAWVVLLLSTVLCLFGVEGLVGVGCSLWTKSPPFDFLILV</sequence>
<dbReference type="Proteomes" id="UP001062846">
    <property type="component" value="Chromosome 6"/>
</dbReference>
<comment type="caution">
    <text evidence="1">The sequence shown here is derived from an EMBL/GenBank/DDBJ whole genome shotgun (WGS) entry which is preliminary data.</text>
</comment>